<dbReference type="Proteomes" id="UP000789860">
    <property type="component" value="Unassembled WGS sequence"/>
</dbReference>
<sequence>IATNNDGVPARCGHSATLSTNNQSIIVFGGAFNIARSINGIAVLHLTTYAWISVNASGNPPIKAPSSHTASLYNDYIFFAFGAIDINKFSSSPISILDISNNQFKWVSSYYPRTPSTPSPSPTANPSNSNTGVIIGSVIGSVVGVGLLCIIGYLIYNSKLKKRIRFSDIQVSGNE</sequence>
<dbReference type="EMBL" id="CAJVPM010014699">
    <property type="protein sequence ID" value="CAG8602706.1"/>
    <property type="molecule type" value="Genomic_DNA"/>
</dbReference>
<reference evidence="1" key="1">
    <citation type="submission" date="2021-06" db="EMBL/GenBank/DDBJ databases">
        <authorList>
            <person name="Kallberg Y."/>
            <person name="Tangrot J."/>
            <person name="Rosling A."/>
        </authorList>
    </citation>
    <scope>NUCLEOTIDE SEQUENCE</scope>
    <source>
        <strain evidence="1">AU212A</strain>
    </source>
</reference>
<protein>
    <submittedName>
        <fullName evidence="1">544_t:CDS:1</fullName>
    </submittedName>
</protein>
<evidence type="ECO:0000313" key="2">
    <source>
        <dbReference type="Proteomes" id="UP000789860"/>
    </source>
</evidence>
<keyword evidence="2" id="KW-1185">Reference proteome</keyword>
<feature type="non-terminal residue" evidence="1">
    <location>
        <position position="1"/>
    </location>
</feature>
<accession>A0ACA9MQS2</accession>
<name>A0ACA9MQS2_9GLOM</name>
<proteinExistence type="predicted"/>
<organism evidence="1 2">
    <name type="scientific">Scutellospora calospora</name>
    <dbReference type="NCBI Taxonomy" id="85575"/>
    <lineage>
        <taxon>Eukaryota</taxon>
        <taxon>Fungi</taxon>
        <taxon>Fungi incertae sedis</taxon>
        <taxon>Mucoromycota</taxon>
        <taxon>Glomeromycotina</taxon>
        <taxon>Glomeromycetes</taxon>
        <taxon>Diversisporales</taxon>
        <taxon>Gigasporaceae</taxon>
        <taxon>Scutellospora</taxon>
    </lineage>
</organism>
<feature type="non-terminal residue" evidence="1">
    <location>
        <position position="175"/>
    </location>
</feature>
<evidence type="ECO:0000313" key="1">
    <source>
        <dbReference type="EMBL" id="CAG8602706.1"/>
    </source>
</evidence>
<gene>
    <name evidence="1" type="ORF">SCALOS_LOCUS6981</name>
</gene>
<comment type="caution">
    <text evidence="1">The sequence shown here is derived from an EMBL/GenBank/DDBJ whole genome shotgun (WGS) entry which is preliminary data.</text>
</comment>